<dbReference type="Proteomes" id="UP000064967">
    <property type="component" value="Chromosome"/>
</dbReference>
<evidence type="ECO:0000313" key="1">
    <source>
        <dbReference type="EMBL" id="AKV02241.1"/>
    </source>
</evidence>
<proteinExistence type="predicted"/>
<keyword evidence="2" id="KW-1185">Reference proteome</keyword>
<accession>A0A0K1Q8Y7</accession>
<protein>
    <recommendedName>
        <fullName evidence="3">STAS domain-containing protein</fullName>
    </recommendedName>
</protein>
<gene>
    <name evidence="1" type="ORF">AKJ09_08904</name>
</gene>
<name>A0A0K1Q8Y7_9BACT</name>
<dbReference type="AlphaFoldDB" id="A0A0K1Q8Y7"/>
<dbReference type="KEGG" id="llu:AKJ09_08904"/>
<dbReference type="EMBL" id="CP012333">
    <property type="protein sequence ID" value="AKV02241.1"/>
    <property type="molecule type" value="Genomic_DNA"/>
</dbReference>
<evidence type="ECO:0008006" key="3">
    <source>
        <dbReference type="Google" id="ProtNLM"/>
    </source>
</evidence>
<organism evidence="1 2">
    <name type="scientific">Labilithrix luteola</name>
    <dbReference type="NCBI Taxonomy" id="1391654"/>
    <lineage>
        <taxon>Bacteria</taxon>
        <taxon>Pseudomonadati</taxon>
        <taxon>Myxococcota</taxon>
        <taxon>Polyangia</taxon>
        <taxon>Polyangiales</taxon>
        <taxon>Labilitrichaceae</taxon>
        <taxon>Labilithrix</taxon>
    </lineage>
</organism>
<reference evidence="1 2" key="1">
    <citation type="submission" date="2015-08" db="EMBL/GenBank/DDBJ databases">
        <authorList>
            <person name="Babu N.S."/>
            <person name="Beckwith C.J."/>
            <person name="Beseler K.G."/>
            <person name="Brison A."/>
            <person name="Carone J.V."/>
            <person name="Caskin T.P."/>
            <person name="Diamond M."/>
            <person name="Durham M.E."/>
            <person name="Foxe J.M."/>
            <person name="Go M."/>
            <person name="Henderson B.A."/>
            <person name="Jones I.B."/>
            <person name="McGettigan J.A."/>
            <person name="Micheletti S.J."/>
            <person name="Nasrallah M.E."/>
            <person name="Ortiz D."/>
            <person name="Piller C.R."/>
            <person name="Privatt S.R."/>
            <person name="Schneider S.L."/>
            <person name="Sharp S."/>
            <person name="Smith T.C."/>
            <person name="Stanton J.D."/>
            <person name="Ullery H.E."/>
            <person name="Wilson R.J."/>
            <person name="Serrano M.G."/>
            <person name="Buck G."/>
            <person name="Lee V."/>
            <person name="Wang Y."/>
            <person name="Carvalho R."/>
            <person name="Voegtly L."/>
            <person name="Shi R."/>
            <person name="Duckworth R."/>
            <person name="Johnson A."/>
            <person name="Loviza R."/>
            <person name="Walstead R."/>
            <person name="Shah Z."/>
            <person name="Kiflezghi M."/>
            <person name="Wade K."/>
            <person name="Ball S.L."/>
            <person name="Bradley K.W."/>
            <person name="Asai D.J."/>
            <person name="Bowman C.A."/>
            <person name="Russell D.A."/>
            <person name="Pope W.H."/>
            <person name="Jacobs-Sera D."/>
            <person name="Hendrix R.W."/>
            <person name="Hatfull G.F."/>
        </authorList>
    </citation>
    <scope>NUCLEOTIDE SEQUENCE [LARGE SCALE GENOMIC DNA]</scope>
    <source>
        <strain evidence="1 2">DSM 27648</strain>
    </source>
</reference>
<sequence>MSHPGNAVMLFTYDGYATADFVPFIEGAVDRVLATGMRPDVFIDLDRIEGYDSEYRQAVSKWGARTYRRLGEVRFLVRSRIVAMGIAVSNLTAGGQLKPTTKRAEFQAALQSAVARQAARA</sequence>
<dbReference type="RefSeq" id="WP_146653186.1">
    <property type="nucleotide sequence ID" value="NZ_CP012333.1"/>
</dbReference>
<evidence type="ECO:0000313" key="2">
    <source>
        <dbReference type="Proteomes" id="UP000064967"/>
    </source>
</evidence>